<evidence type="ECO:0000256" key="11">
    <source>
        <dbReference type="HAMAP-Rule" id="MF_01023"/>
    </source>
</evidence>
<feature type="domain" description="Aminotransferase class I/classII large" evidence="12">
    <location>
        <begin position="25"/>
        <end position="346"/>
    </location>
</feature>
<comment type="subunit">
    <text evidence="4 11">Homodimer.</text>
</comment>
<dbReference type="GO" id="GO:0000105">
    <property type="term" value="P:L-histidine biosynthetic process"/>
    <property type="evidence" value="ECO:0007669"/>
    <property type="project" value="UniProtKB-UniRule"/>
</dbReference>
<comment type="similarity">
    <text evidence="3 11">Belongs to the class-II pyridoxal-phosphate-dependent aminotransferase family. Histidinol-phosphate aminotransferase subfamily.</text>
</comment>
<dbReference type="InterPro" id="IPR015424">
    <property type="entry name" value="PyrdxlP-dep_Trfase"/>
</dbReference>
<dbReference type="PANTHER" id="PTHR42885:SF2">
    <property type="entry name" value="HISTIDINOL-PHOSPHATE AMINOTRANSFERASE"/>
    <property type="match status" value="1"/>
</dbReference>
<dbReference type="GO" id="GO:0004400">
    <property type="term" value="F:histidinol-phosphate transaminase activity"/>
    <property type="evidence" value="ECO:0007669"/>
    <property type="project" value="UniProtKB-UniRule"/>
</dbReference>
<dbReference type="InterPro" id="IPR005861">
    <property type="entry name" value="HisP_aminotrans"/>
</dbReference>
<keyword evidence="6 11" id="KW-0028">Amino-acid biosynthesis</keyword>
<dbReference type="InterPro" id="IPR015422">
    <property type="entry name" value="PyrdxlP-dep_Trfase_small"/>
</dbReference>
<dbReference type="EMBL" id="PGFZ01000027">
    <property type="protein sequence ID" value="POZ49720.1"/>
    <property type="molecule type" value="Genomic_DNA"/>
</dbReference>
<comment type="pathway">
    <text evidence="2 11">Amino-acid biosynthesis; L-histidine biosynthesis; L-histidine from 5-phospho-alpha-D-ribose 1-diphosphate: step 7/9.</text>
</comment>
<dbReference type="HAMAP" id="MF_01023">
    <property type="entry name" value="HisC_aminotrans_2"/>
    <property type="match status" value="1"/>
</dbReference>
<keyword evidence="5 11" id="KW-0032">Aminotransferase</keyword>
<dbReference type="InterPro" id="IPR004839">
    <property type="entry name" value="Aminotransferase_I/II_large"/>
</dbReference>
<dbReference type="UniPathway" id="UPA00031">
    <property type="reaction ID" value="UER00012"/>
</dbReference>
<evidence type="ECO:0000256" key="9">
    <source>
        <dbReference type="ARBA" id="ARBA00023102"/>
    </source>
</evidence>
<dbReference type="Proteomes" id="UP000237423">
    <property type="component" value="Unassembled WGS sequence"/>
</dbReference>
<keyword evidence="7 11" id="KW-0808">Transferase</keyword>
<evidence type="ECO:0000256" key="3">
    <source>
        <dbReference type="ARBA" id="ARBA00007970"/>
    </source>
</evidence>
<dbReference type="AlphaFoldDB" id="A0A2S5CFZ3"/>
<dbReference type="CDD" id="cd00609">
    <property type="entry name" value="AAT_like"/>
    <property type="match status" value="1"/>
</dbReference>
<dbReference type="RefSeq" id="WP_103975907.1">
    <property type="nucleotide sequence ID" value="NZ_PGFZ01000027.1"/>
</dbReference>
<keyword evidence="9 11" id="KW-0368">Histidine biosynthesis</keyword>
<reference evidence="13 14" key="1">
    <citation type="submission" date="2017-11" db="EMBL/GenBank/DDBJ databases">
        <title>Draft Genome Sequence of Methylobacter psychrotolerans Sph1T, an Obligate Methanotroph from Low-Temperature Environments.</title>
        <authorList>
            <person name="Oshkin I.Y."/>
            <person name="Miroshnikov K."/>
            <person name="Belova S.E."/>
            <person name="Korzhenkov A."/>
            <person name="Toshchakov S.V."/>
            <person name="Dedysh S.N."/>
        </authorList>
    </citation>
    <scope>NUCLEOTIDE SEQUENCE [LARGE SCALE GENOMIC DNA]</scope>
    <source>
        <strain evidence="13 14">Sph1</strain>
    </source>
</reference>
<organism evidence="13 14">
    <name type="scientific">Methylovulum psychrotolerans</name>
    <dbReference type="NCBI Taxonomy" id="1704499"/>
    <lineage>
        <taxon>Bacteria</taxon>
        <taxon>Pseudomonadati</taxon>
        <taxon>Pseudomonadota</taxon>
        <taxon>Gammaproteobacteria</taxon>
        <taxon>Methylococcales</taxon>
        <taxon>Methylococcaceae</taxon>
        <taxon>Methylovulum</taxon>
    </lineage>
</organism>
<evidence type="ECO:0000256" key="6">
    <source>
        <dbReference type="ARBA" id="ARBA00022605"/>
    </source>
</evidence>
<evidence type="ECO:0000256" key="4">
    <source>
        <dbReference type="ARBA" id="ARBA00011738"/>
    </source>
</evidence>
<evidence type="ECO:0000313" key="14">
    <source>
        <dbReference type="Proteomes" id="UP000237423"/>
    </source>
</evidence>
<dbReference type="PROSITE" id="PS00599">
    <property type="entry name" value="AA_TRANSFER_CLASS_2"/>
    <property type="match status" value="1"/>
</dbReference>
<dbReference type="GO" id="GO:0030170">
    <property type="term" value="F:pyridoxal phosphate binding"/>
    <property type="evidence" value="ECO:0007669"/>
    <property type="project" value="InterPro"/>
</dbReference>
<dbReference type="NCBIfam" id="TIGR01141">
    <property type="entry name" value="hisC"/>
    <property type="match status" value="1"/>
</dbReference>
<comment type="catalytic activity">
    <reaction evidence="10 11">
        <text>L-histidinol phosphate + 2-oxoglutarate = 3-(imidazol-4-yl)-2-oxopropyl phosphate + L-glutamate</text>
        <dbReference type="Rhea" id="RHEA:23744"/>
        <dbReference type="ChEBI" id="CHEBI:16810"/>
        <dbReference type="ChEBI" id="CHEBI:29985"/>
        <dbReference type="ChEBI" id="CHEBI:57766"/>
        <dbReference type="ChEBI" id="CHEBI:57980"/>
        <dbReference type="EC" id="2.6.1.9"/>
    </reaction>
</comment>
<evidence type="ECO:0000256" key="7">
    <source>
        <dbReference type="ARBA" id="ARBA00022679"/>
    </source>
</evidence>
<evidence type="ECO:0000313" key="13">
    <source>
        <dbReference type="EMBL" id="POZ49720.1"/>
    </source>
</evidence>
<dbReference type="SUPFAM" id="SSF53383">
    <property type="entry name" value="PLP-dependent transferases"/>
    <property type="match status" value="1"/>
</dbReference>
<feature type="modified residue" description="N6-(pyridoxal phosphate)lysine" evidence="11">
    <location>
        <position position="210"/>
    </location>
</feature>
<dbReference type="Gene3D" id="3.40.640.10">
    <property type="entry name" value="Type I PLP-dependent aspartate aminotransferase-like (Major domain)"/>
    <property type="match status" value="1"/>
</dbReference>
<dbReference type="PANTHER" id="PTHR42885">
    <property type="entry name" value="HISTIDINOL-PHOSPHATE AMINOTRANSFERASE-RELATED"/>
    <property type="match status" value="1"/>
</dbReference>
<accession>A0A2S5CFZ3</accession>
<dbReference type="InterPro" id="IPR015421">
    <property type="entry name" value="PyrdxlP-dep_Trfase_major"/>
</dbReference>
<evidence type="ECO:0000256" key="10">
    <source>
        <dbReference type="ARBA" id="ARBA00047481"/>
    </source>
</evidence>
<dbReference type="Gene3D" id="3.90.1150.10">
    <property type="entry name" value="Aspartate Aminotransferase, domain 1"/>
    <property type="match status" value="1"/>
</dbReference>
<comment type="cofactor">
    <cofactor evidence="1 11">
        <name>pyridoxal 5'-phosphate</name>
        <dbReference type="ChEBI" id="CHEBI:597326"/>
    </cofactor>
</comment>
<name>A0A2S5CFZ3_9GAMM</name>
<evidence type="ECO:0000256" key="1">
    <source>
        <dbReference type="ARBA" id="ARBA00001933"/>
    </source>
</evidence>
<comment type="caution">
    <text evidence="13">The sequence shown here is derived from an EMBL/GenBank/DDBJ whole genome shotgun (WGS) entry which is preliminary data.</text>
</comment>
<dbReference type="Pfam" id="PF00155">
    <property type="entry name" value="Aminotran_1_2"/>
    <property type="match status" value="1"/>
</dbReference>
<evidence type="ECO:0000259" key="12">
    <source>
        <dbReference type="Pfam" id="PF00155"/>
    </source>
</evidence>
<dbReference type="EC" id="2.6.1.9" evidence="11"/>
<evidence type="ECO:0000256" key="2">
    <source>
        <dbReference type="ARBA" id="ARBA00005011"/>
    </source>
</evidence>
<keyword evidence="8 11" id="KW-0663">Pyridoxal phosphate</keyword>
<dbReference type="InterPro" id="IPR001917">
    <property type="entry name" value="Aminotrans_II_pyridoxalP_BS"/>
</dbReference>
<proteinExistence type="inferred from homology"/>
<evidence type="ECO:0000256" key="8">
    <source>
        <dbReference type="ARBA" id="ARBA00022898"/>
    </source>
</evidence>
<protein>
    <recommendedName>
        <fullName evidence="11">Histidinol-phosphate aminotransferase</fullName>
        <ecNumber evidence="11">2.6.1.9</ecNumber>
    </recommendedName>
    <alternativeName>
        <fullName evidence="11">Imidazole acetol-phosphate transaminase</fullName>
    </alternativeName>
</protein>
<evidence type="ECO:0000256" key="5">
    <source>
        <dbReference type="ARBA" id="ARBA00022576"/>
    </source>
</evidence>
<sequence>MNKLWSDCIRSLEPYTPGEQPAIAELIKLNTNENPYPPSPAVLTALQEAVNADLRLYPDPDGKALKQTIAEMYGLTQANVFLGNGSDEVLAHAFLALLKHEQPILFPDITYSFYPIYCALYGIQYQPIPLDDTFQVNIQDYAAFNGGIVLPNPNAPTGISVNLPQLRTLLEMHPGSVIVIDEAYVDFGAESAVPLIQEYPNLLVIQTLSKSRSLAGLRVGFALGDPGLIAALNLVKGCFNSYPLDRLALAGAETALRDTEYFETTRNLIIANRDWLTSQLKTLEFQVLASMANFLFVQHPTRHGQDLQNQLREQKILVRRLPGPRTENYLRITIGTSAECRTLVSTLQQIL</sequence>
<gene>
    <name evidence="11" type="primary">hisC</name>
    <name evidence="13" type="ORF">AADEFJLK_04520</name>
</gene>